<dbReference type="AlphaFoldDB" id="A0A1J5RKJ0"/>
<name>A0A1J5RKJ0_9ZZZZ</name>
<proteinExistence type="predicted"/>
<protein>
    <submittedName>
        <fullName evidence="1">Uncharacterized protein</fullName>
    </submittedName>
</protein>
<comment type="caution">
    <text evidence="1">The sequence shown here is derived from an EMBL/GenBank/DDBJ whole genome shotgun (WGS) entry which is preliminary data.</text>
</comment>
<accession>A0A1J5RKJ0</accession>
<organism evidence="1">
    <name type="scientific">mine drainage metagenome</name>
    <dbReference type="NCBI Taxonomy" id="410659"/>
    <lineage>
        <taxon>unclassified sequences</taxon>
        <taxon>metagenomes</taxon>
        <taxon>ecological metagenomes</taxon>
    </lineage>
</organism>
<gene>
    <name evidence="1" type="ORF">GALL_254430</name>
</gene>
<reference evidence="1" key="1">
    <citation type="submission" date="2016-10" db="EMBL/GenBank/DDBJ databases">
        <title>Sequence of Gallionella enrichment culture.</title>
        <authorList>
            <person name="Poehlein A."/>
            <person name="Muehling M."/>
            <person name="Daniel R."/>
        </authorList>
    </citation>
    <scope>NUCLEOTIDE SEQUENCE</scope>
</reference>
<evidence type="ECO:0000313" key="1">
    <source>
        <dbReference type="EMBL" id="OIQ92620.1"/>
    </source>
</evidence>
<sequence>MKADTYILFNSHDEALYDATFYWMAADPAYVNTAMRHKGQFAEEFADERLVLVFGRDRVFSNVDIFESKVKKFS</sequence>
<dbReference type="EMBL" id="MLJW01000227">
    <property type="protein sequence ID" value="OIQ92620.1"/>
    <property type="molecule type" value="Genomic_DNA"/>
</dbReference>